<protein>
    <submittedName>
        <fullName evidence="2">Uncharacterized protein</fullName>
    </submittedName>
</protein>
<keyword evidence="1" id="KW-0812">Transmembrane</keyword>
<reference evidence="2" key="2">
    <citation type="submission" date="2021-01" db="EMBL/GenBank/DDBJ databases">
        <authorList>
            <person name="Hahn C.R."/>
            <person name="Youssef N.H."/>
            <person name="Elshahed M."/>
        </authorList>
    </citation>
    <scope>NUCLEOTIDE SEQUENCE</scope>
    <source>
        <strain evidence="2">Zod_Metabat.24</strain>
    </source>
</reference>
<evidence type="ECO:0000313" key="3">
    <source>
        <dbReference type="Proteomes" id="UP000809273"/>
    </source>
</evidence>
<dbReference type="EMBL" id="JAFGIX010000023">
    <property type="protein sequence ID" value="MBN1572459.1"/>
    <property type="molecule type" value="Genomic_DNA"/>
</dbReference>
<accession>A0A9D8KE82</accession>
<name>A0A9D8KE82_9DELT</name>
<evidence type="ECO:0000313" key="2">
    <source>
        <dbReference type="EMBL" id="MBN1572459.1"/>
    </source>
</evidence>
<keyword evidence="1" id="KW-0472">Membrane</keyword>
<gene>
    <name evidence="2" type="ORF">JW984_04600</name>
</gene>
<dbReference type="AlphaFoldDB" id="A0A9D8KE82"/>
<reference evidence="2" key="1">
    <citation type="journal article" date="2021" name="Environ. Microbiol.">
        <title>Genomic characterization of three novel Desulfobacterota classes expand the metabolic and phylogenetic diversity of the phylum.</title>
        <authorList>
            <person name="Murphy C.L."/>
            <person name="Biggerstaff J."/>
            <person name="Eichhorn A."/>
            <person name="Ewing E."/>
            <person name="Shahan R."/>
            <person name="Soriano D."/>
            <person name="Stewart S."/>
            <person name="VanMol K."/>
            <person name="Walker R."/>
            <person name="Walters P."/>
            <person name="Elshahed M.S."/>
            <person name="Youssef N.H."/>
        </authorList>
    </citation>
    <scope>NUCLEOTIDE SEQUENCE</scope>
    <source>
        <strain evidence="2">Zod_Metabat.24</strain>
    </source>
</reference>
<dbReference type="Proteomes" id="UP000809273">
    <property type="component" value="Unassembled WGS sequence"/>
</dbReference>
<organism evidence="2 3">
    <name type="scientific">Candidatus Zymogenus saltonus</name>
    <dbReference type="NCBI Taxonomy" id="2844893"/>
    <lineage>
        <taxon>Bacteria</taxon>
        <taxon>Deltaproteobacteria</taxon>
        <taxon>Candidatus Zymogenia</taxon>
        <taxon>Candidatus Zymogeniales</taxon>
        <taxon>Candidatus Zymogenaceae</taxon>
        <taxon>Candidatus Zymogenus</taxon>
    </lineage>
</organism>
<keyword evidence="1" id="KW-1133">Transmembrane helix</keyword>
<proteinExistence type="predicted"/>
<sequence length="54" mass="5904">MAAMPLGLLAVLFGFYLYGRKDRFVSLAGSLLAVLGLVIFIYGLISVLVPSFFY</sequence>
<evidence type="ECO:0000256" key="1">
    <source>
        <dbReference type="SAM" id="Phobius"/>
    </source>
</evidence>
<comment type="caution">
    <text evidence="2">The sequence shown here is derived from an EMBL/GenBank/DDBJ whole genome shotgun (WGS) entry which is preliminary data.</text>
</comment>
<feature type="transmembrane region" description="Helical" evidence="1">
    <location>
        <begin position="31"/>
        <end position="53"/>
    </location>
</feature>